<dbReference type="Pfam" id="PF00356">
    <property type="entry name" value="LacI"/>
    <property type="match status" value="1"/>
</dbReference>
<dbReference type="Gene3D" id="1.10.260.40">
    <property type="entry name" value="lambda repressor-like DNA-binding domains"/>
    <property type="match status" value="1"/>
</dbReference>
<dbReference type="InterPro" id="IPR046335">
    <property type="entry name" value="LacI/GalR-like_sensor"/>
</dbReference>
<dbReference type="Proteomes" id="UP000061660">
    <property type="component" value="Chromosome"/>
</dbReference>
<proteinExistence type="predicted"/>
<dbReference type="PANTHER" id="PTHR30146">
    <property type="entry name" value="LACI-RELATED TRANSCRIPTIONAL REPRESSOR"/>
    <property type="match status" value="1"/>
</dbReference>
<dbReference type="PRINTS" id="PR00036">
    <property type="entry name" value="HTHLACI"/>
</dbReference>
<evidence type="ECO:0000313" key="5">
    <source>
        <dbReference type="Proteomes" id="UP000061660"/>
    </source>
</evidence>
<keyword evidence="1" id="KW-0805">Transcription regulation</keyword>
<evidence type="ECO:0000256" key="3">
    <source>
        <dbReference type="ARBA" id="ARBA00023163"/>
    </source>
</evidence>
<dbReference type="EMBL" id="CP013652">
    <property type="protein sequence ID" value="ALS24925.1"/>
    <property type="molecule type" value="Genomic_DNA"/>
</dbReference>
<reference evidence="5" key="1">
    <citation type="submission" date="2015-12" db="EMBL/GenBank/DDBJ databases">
        <title>Complete genome sequences of two moderately thermophilic Paenibacillus species.</title>
        <authorList>
            <person name="Butler R.III."/>
            <person name="Wang J."/>
            <person name="Stark B.C."/>
            <person name="Pombert J.-F."/>
        </authorList>
    </citation>
    <scope>NUCLEOTIDE SEQUENCE [LARGE SCALE GENOMIC DNA]</scope>
    <source>
        <strain evidence="5">32O-Y</strain>
    </source>
</reference>
<dbReference type="PROSITE" id="PS00356">
    <property type="entry name" value="HTH_LACI_1"/>
    <property type="match status" value="1"/>
</dbReference>
<dbReference type="CDD" id="cd01392">
    <property type="entry name" value="HTH_LacI"/>
    <property type="match status" value="1"/>
</dbReference>
<organism evidence="4 5">
    <name type="scientific">Paenibacillus naphthalenovorans</name>
    <dbReference type="NCBI Taxonomy" id="162209"/>
    <lineage>
        <taxon>Bacteria</taxon>
        <taxon>Bacillati</taxon>
        <taxon>Bacillota</taxon>
        <taxon>Bacilli</taxon>
        <taxon>Bacillales</taxon>
        <taxon>Paenibacillaceae</taxon>
        <taxon>Paenibacillus</taxon>
    </lineage>
</organism>
<dbReference type="RefSeq" id="WP_062410411.1">
    <property type="nucleotide sequence ID" value="NZ_BJCS01000014.1"/>
</dbReference>
<keyword evidence="5" id="KW-1185">Reference proteome</keyword>
<dbReference type="Gene3D" id="3.40.50.2300">
    <property type="match status" value="2"/>
</dbReference>
<dbReference type="InterPro" id="IPR028082">
    <property type="entry name" value="Peripla_BP_I"/>
</dbReference>
<evidence type="ECO:0000256" key="1">
    <source>
        <dbReference type="ARBA" id="ARBA00023015"/>
    </source>
</evidence>
<keyword evidence="2" id="KW-0238">DNA-binding</keyword>
<dbReference type="CDD" id="cd01544">
    <property type="entry name" value="PBP1_GalR"/>
    <property type="match status" value="1"/>
</dbReference>
<evidence type="ECO:0000313" key="4">
    <source>
        <dbReference type="EMBL" id="ALS24925.1"/>
    </source>
</evidence>
<dbReference type="PATRIC" id="fig|162209.4.peg.4901"/>
<keyword evidence="3" id="KW-0804">Transcription</keyword>
<dbReference type="KEGG" id="pnp:IJ22_46630"/>
<accession>A0A0U2WBT8</accession>
<reference evidence="4 5" key="2">
    <citation type="journal article" date="2016" name="Genome Announc.">
        <title>Complete Genome Sequences of Two Interactive Moderate Thermophiles, Paenibacillus napthalenovorans 32O-Y and Paenibacillus sp. 32O-W.</title>
        <authorList>
            <person name="Butler R.R.III."/>
            <person name="Wang J."/>
            <person name="Stark B.C."/>
            <person name="Pombert J.F."/>
        </authorList>
    </citation>
    <scope>NUCLEOTIDE SEQUENCE [LARGE SCALE GENOMIC DNA]</scope>
    <source>
        <strain evidence="4 5">32O-Y</strain>
    </source>
</reference>
<dbReference type="GO" id="GO:0000976">
    <property type="term" value="F:transcription cis-regulatory region binding"/>
    <property type="evidence" value="ECO:0007669"/>
    <property type="project" value="TreeGrafter"/>
</dbReference>
<dbReference type="OrthoDB" id="43195at2"/>
<sequence length="340" mass="38076">MKVTLKDIAEKVNVSISTVSRVLNDGPHGVEDAMHLRILQVAEDLGYRRVKKTEQIRKKISEKQIGLIINKMKDKYHDPYFSELIYGVERELLDQGYTLGFTYDAQDLNNMSVVDEIQANDYGIICIATTTELLELLSKKVQYIISVGGTPELDIDYVTVDFEKGARQSVDHLLRLGHKKIAYIGSSSFQNSVSLEKEQRFLGYKNALEEQGIALHKEWIADGQFTIGGGYEAMKQILMAKDRPTALFTASDQMALGAYRAIQEAGLTIPGDIAVTSFDDIEMSQFMHPPLTTVKVDKEELGRIAVKLFIQRIEGSLPLPMASYLPTKLIVRESCGFSSK</sequence>
<dbReference type="PROSITE" id="PS50932">
    <property type="entry name" value="HTH_LACI_2"/>
    <property type="match status" value="1"/>
</dbReference>
<dbReference type="SMART" id="SM00354">
    <property type="entry name" value="HTH_LACI"/>
    <property type="match status" value="1"/>
</dbReference>
<dbReference type="GO" id="GO:0003700">
    <property type="term" value="F:DNA-binding transcription factor activity"/>
    <property type="evidence" value="ECO:0007669"/>
    <property type="project" value="TreeGrafter"/>
</dbReference>
<dbReference type="STRING" id="162209.IJ22_46630"/>
<dbReference type="SUPFAM" id="SSF47413">
    <property type="entry name" value="lambda repressor-like DNA-binding domains"/>
    <property type="match status" value="1"/>
</dbReference>
<dbReference type="InterPro" id="IPR000843">
    <property type="entry name" value="HTH_LacI"/>
</dbReference>
<dbReference type="PANTHER" id="PTHR30146:SF149">
    <property type="entry name" value="HTH-TYPE TRANSCRIPTIONAL REGULATOR EBGR"/>
    <property type="match status" value="1"/>
</dbReference>
<dbReference type="InterPro" id="IPR010982">
    <property type="entry name" value="Lambda_DNA-bd_dom_sf"/>
</dbReference>
<dbReference type="SUPFAM" id="SSF53822">
    <property type="entry name" value="Periplasmic binding protein-like I"/>
    <property type="match status" value="1"/>
</dbReference>
<evidence type="ECO:0000256" key="2">
    <source>
        <dbReference type="ARBA" id="ARBA00023125"/>
    </source>
</evidence>
<dbReference type="AlphaFoldDB" id="A0A0U2WBT8"/>
<dbReference type="Pfam" id="PF13377">
    <property type="entry name" value="Peripla_BP_3"/>
    <property type="match status" value="1"/>
</dbReference>
<name>A0A0U2WBT8_9BACL</name>
<gene>
    <name evidence="4" type="ORF">IJ22_46630</name>
</gene>
<protein>
    <submittedName>
        <fullName evidence="4">Transcriptional regulator</fullName>
    </submittedName>
</protein>